<accession>A0ABV5I6G8</accession>
<sequence length="219" mass="22820">MTRLPPALCAAALAIATLTAPPSAAQAAPAPHAADTDAAACVRHLARNHTYKDGSNTYTTDGAGRPAQALSTELARKAAPRSDCEATVGNWGGSGDWQGGHLLASSFSGVSKRYNLVPMRGRQINQGLMLRVENGARACLGSKGGAVADYRVQVHYPDAVTLVPDRIHVSMAATISGVSRQVTVTFPNTTLSAGELDSWHTKIANAFRAAHCMTASDKA</sequence>
<reference evidence="3 4" key="1">
    <citation type="submission" date="2024-09" db="EMBL/GenBank/DDBJ databases">
        <authorList>
            <person name="Sun Q."/>
            <person name="Mori K."/>
        </authorList>
    </citation>
    <scope>NUCLEOTIDE SEQUENCE [LARGE SCALE GENOMIC DNA]</scope>
    <source>
        <strain evidence="3 4">CCM 3426</strain>
    </source>
</reference>
<gene>
    <name evidence="3" type="ORF">ACFFV7_02885</name>
</gene>
<dbReference type="InterPro" id="IPR044929">
    <property type="entry name" value="DNA/RNA_non-sp_Endonuclease_sf"/>
</dbReference>
<dbReference type="EMBL" id="JBHMEI010000001">
    <property type="protein sequence ID" value="MFB9200127.1"/>
    <property type="molecule type" value="Genomic_DNA"/>
</dbReference>
<keyword evidence="3" id="KW-0378">Hydrolase</keyword>
<protein>
    <submittedName>
        <fullName evidence="3">DNA/RNA non-specific endonuclease</fullName>
    </submittedName>
</protein>
<keyword evidence="4" id="KW-1185">Reference proteome</keyword>
<feature type="signal peptide" evidence="1">
    <location>
        <begin position="1"/>
        <end position="27"/>
    </location>
</feature>
<dbReference type="Pfam" id="PF13930">
    <property type="entry name" value="Endonuclea_NS_2"/>
    <property type="match status" value="1"/>
</dbReference>
<dbReference type="Gene3D" id="3.40.570.10">
    <property type="entry name" value="Extracellular Endonuclease, subunit A"/>
    <property type="match status" value="1"/>
</dbReference>
<dbReference type="RefSeq" id="WP_189645718.1">
    <property type="nucleotide sequence ID" value="NZ_BMRC01000001.1"/>
</dbReference>
<dbReference type="InterPro" id="IPR044927">
    <property type="entry name" value="Endonuclea_NS_2"/>
</dbReference>
<evidence type="ECO:0000259" key="2">
    <source>
        <dbReference type="Pfam" id="PF13930"/>
    </source>
</evidence>
<dbReference type="GO" id="GO:0004519">
    <property type="term" value="F:endonuclease activity"/>
    <property type="evidence" value="ECO:0007669"/>
    <property type="project" value="UniProtKB-KW"/>
</dbReference>
<evidence type="ECO:0000256" key="1">
    <source>
        <dbReference type="SAM" id="SignalP"/>
    </source>
</evidence>
<evidence type="ECO:0000313" key="4">
    <source>
        <dbReference type="Proteomes" id="UP001589647"/>
    </source>
</evidence>
<keyword evidence="3" id="KW-0540">Nuclease</keyword>
<proteinExistence type="predicted"/>
<name>A0ABV5I6G8_9ACTN</name>
<keyword evidence="3" id="KW-0255">Endonuclease</keyword>
<dbReference type="Proteomes" id="UP001589647">
    <property type="component" value="Unassembled WGS sequence"/>
</dbReference>
<keyword evidence="1" id="KW-0732">Signal</keyword>
<evidence type="ECO:0000313" key="3">
    <source>
        <dbReference type="EMBL" id="MFB9200127.1"/>
    </source>
</evidence>
<feature type="domain" description="Type VII secretion system protein EssD-like" evidence="2">
    <location>
        <begin position="48"/>
        <end position="170"/>
    </location>
</feature>
<feature type="chain" id="PRO_5047537957" evidence="1">
    <location>
        <begin position="28"/>
        <end position="219"/>
    </location>
</feature>
<comment type="caution">
    <text evidence="3">The sequence shown here is derived from an EMBL/GenBank/DDBJ whole genome shotgun (WGS) entry which is preliminary data.</text>
</comment>
<organism evidence="3 4">
    <name type="scientific">Nonomuraea spiralis</name>
    <dbReference type="NCBI Taxonomy" id="46182"/>
    <lineage>
        <taxon>Bacteria</taxon>
        <taxon>Bacillati</taxon>
        <taxon>Actinomycetota</taxon>
        <taxon>Actinomycetes</taxon>
        <taxon>Streptosporangiales</taxon>
        <taxon>Streptosporangiaceae</taxon>
        <taxon>Nonomuraea</taxon>
    </lineage>
</organism>